<dbReference type="Gene3D" id="1.20.910.10">
    <property type="entry name" value="Heme oxygenase-like"/>
    <property type="match status" value="1"/>
</dbReference>
<dbReference type="NCBIfam" id="TIGR04306">
    <property type="entry name" value="salvage_TenA"/>
    <property type="match status" value="1"/>
</dbReference>
<dbReference type="SUPFAM" id="SSF48613">
    <property type="entry name" value="Heme oxygenase-like"/>
    <property type="match status" value="1"/>
</dbReference>
<dbReference type="GO" id="GO:0050334">
    <property type="term" value="F:thiaminase activity"/>
    <property type="evidence" value="ECO:0007669"/>
    <property type="project" value="UniProtKB-EC"/>
</dbReference>
<protein>
    <recommendedName>
        <fullName evidence="1">Aminopyrimidine aminohydrolase</fullName>
        <ecNumber evidence="1">3.5.99.2</ecNumber>
    </recommendedName>
</protein>
<dbReference type="InterPro" id="IPR016084">
    <property type="entry name" value="Haem_Oase-like_multi-hlx"/>
</dbReference>
<dbReference type="GO" id="GO:0009229">
    <property type="term" value="P:thiamine diphosphate biosynthetic process"/>
    <property type="evidence" value="ECO:0007669"/>
    <property type="project" value="UniProtKB-UniPathway"/>
</dbReference>
<evidence type="ECO:0000259" key="2">
    <source>
        <dbReference type="Pfam" id="PF03070"/>
    </source>
</evidence>
<proteinExistence type="inferred from homology"/>
<dbReference type="EMBL" id="PCDP01000038">
    <property type="protein sequence ID" value="PZM12291.1"/>
    <property type="molecule type" value="Genomic_DNA"/>
</dbReference>
<comment type="similarity">
    <text evidence="1">Belongs to the TenA family.</text>
</comment>
<evidence type="ECO:0000256" key="1">
    <source>
        <dbReference type="RuleBase" id="RU363093"/>
    </source>
</evidence>
<dbReference type="GO" id="GO:0009228">
    <property type="term" value="P:thiamine biosynthetic process"/>
    <property type="evidence" value="ECO:0007669"/>
    <property type="project" value="UniProtKB-KW"/>
</dbReference>
<dbReference type="InterPro" id="IPR004305">
    <property type="entry name" value="Thiaminase-2/PQQC"/>
</dbReference>
<dbReference type="OrthoDB" id="34166at2"/>
<dbReference type="UniPathway" id="UPA00060"/>
<accession>A0A2W4CHY5</accession>
<dbReference type="CDD" id="cd19365">
    <property type="entry name" value="TenA_C-like"/>
    <property type="match status" value="1"/>
</dbReference>
<reference evidence="3 4" key="1">
    <citation type="journal article" date="2018" name="Sci. Rep.">
        <title>Rhizobium tumorigenes sp. nov., a novel plant tumorigenic bacterium isolated from cane gall tumors on thornless blackberry.</title>
        <authorList>
            <person name="Kuzmanovi N."/>
            <person name="Smalla K."/>
            <person name="Gronow S."/>
            <person name="PuBawska J."/>
        </authorList>
    </citation>
    <scope>NUCLEOTIDE SEQUENCE [LARGE SCALE GENOMIC DNA]</scope>
    <source>
        <strain evidence="3 4">CCBAU 85046</strain>
    </source>
</reference>
<evidence type="ECO:0000313" key="4">
    <source>
        <dbReference type="Proteomes" id="UP000248925"/>
    </source>
</evidence>
<dbReference type="RefSeq" id="WP_111161905.1">
    <property type="nucleotide sequence ID" value="NZ_PCDP01000038.1"/>
</dbReference>
<dbReference type="InterPro" id="IPR050967">
    <property type="entry name" value="Thiamine_Salvage_TenA"/>
</dbReference>
<evidence type="ECO:0000313" key="3">
    <source>
        <dbReference type="EMBL" id="PZM12291.1"/>
    </source>
</evidence>
<dbReference type="GO" id="GO:0005829">
    <property type="term" value="C:cytosol"/>
    <property type="evidence" value="ECO:0007669"/>
    <property type="project" value="TreeGrafter"/>
</dbReference>
<dbReference type="AlphaFoldDB" id="A0A2W4CHY5"/>
<keyword evidence="1" id="KW-0784">Thiamine biosynthesis</keyword>
<organism evidence="3 4">
    <name type="scientific">Rhizobium tubonense</name>
    <dbReference type="NCBI Taxonomy" id="484088"/>
    <lineage>
        <taxon>Bacteria</taxon>
        <taxon>Pseudomonadati</taxon>
        <taxon>Pseudomonadota</taxon>
        <taxon>Alphaproteobacteria</taxon>
        <taxon>Hyphomicrobiales</taxon>
        <taxon>Rhizobiaceae</taxon>
        <taxon>Rhizobium/Agrobacterium group</taxon>
        <taxon>Rhizobium</taxon>
    </lineage>
</organism>
<dbReference type="Pfam" id="PF03070">
    <property type="entry name" value="TENA_THI-4"/>
    <property type="match status" value="1"/>
</dbReference>
<keyword evidence="1" id="KW-0378">Hydrolase</keyword>
<dbReference type="InterPro" id="IPR027574">
    <property type="entry name" value="Thiaminase_II"/>
</dbReference>
<sequence length="233" mass="25748">MRNDDAIDDQTTGSFTADAWQRIAQIREKIDALPLLEKLSDGSLPGDVFRHYILQDTLYLNHYARCLAIVAAKAPDNAQVMRFLNSAQKAIQVEQGLHAGILARFGVTADDVAVAEPSPSGFAYTSFLMATAYHCSYAVALSAILPCFWIYWDVGEAIKGRPAAIDNPYQSWIDTYGDPQFAAGAREVIALTDSAAAAASPTERAQMLDVFVRASQYEWMFWDSAWKLEAWPV</sequence>
<comment type="catalytic activity">
    <reaction evidence="1">
        <text>4-amino-5-aminomethyl-2-methylpyrimidine + H2O = 4-amino-5-hydroxymethyl-2-methylpyrimidine + NH4(+)</text>
        <dbReference type="Rhea" id="RHEA:31799"/>
        <dbReference type="ChEBI" id="CHEBI:15377"/>
        <dbReference type="ChEBI" id="CHEBI:16892"/>
        <dbReference type="ChEBI" id="CHEBI:28938"/>
        <dbReference type="ChEBI" id="CHEBI:63416"/>
        <dbReference type="EC" id="3.5.99.2"/>
    </reaction>
</comment>
<dbReference type="PANTHER" id="PTHR43198:SF2">
    <property type="entry name" value="SI:CH1073-67J19.1-RELATED"/>
    <property type="match status" value="1"/>
</dbReference>
<comment type="catalytic activity">
    <reaction evidence="1">
        <text>thiamine + H2O = 5-(2-hydroxyethyl)-4-methylthiazole + 4-amino-5-hydroxymethyl-2-methylpyrimidine + H(+)</text>
        <dbReference type="Rhea" id="RHEA:17509"/>
        <dbReference type="ChEBI" id="CHEBI:15377"/>
        <dbReference type="ChEBI" id="CHEBI:15378"/>
        <dbReference type="ChEBI" id="CHEBI:16892"/>
        <dbReference type="ChEBI" id="CHEBI:17957"/>
        <dbReference type="ChEBI" id="CHEBI:18385"/>
        <dbReference type="EC" id="3.5.99.2"/>
    </reaction>
</comment>
<comment type="caution">
    <text evidence="3">The sequence shown here is derived from an EMBL/GenBank/DDBJ whole genome shotgun (WGS) entry which is preliminary data.</text>
</comment>
<dbReference type="Proteomes" id="UP000248925">
    <property type="component" value="Unassembled WGS sequence"/>
</dbReference>
<comment type="pathway">
    <text evidence="1">Cofactor biosynthesis; thiamine diphosphate biosynthesis.</text>
</comment>
<dbReference type="PANTHER" id="PTHR43198">
    <property type="entry name" value="BIFUNCTIONAL TH2 PROTEIN"/>
    <property type="match status" value="1"/>
</dbReference>
<dbReference type="EC" id="3.5.99.2" evidence="1"/>
<comment type="function">
    <text evidence="1">Catalyzes an amino-pyrimidine hydrolysis reaction at the C5' of the pyrimidine moiety of thiamine compounds, a reaction that is part of a thiamine salvage pathway.</text>
</comment>
<feature type="domain" description="Thiaminase-2/PQQC" evidence="2">
    <location>
        <begin position="26"/>
        <end position="227"/>
    </location>
</feature>
<name>A0A2W4CHY5_9HYPH</name>
<gene>
    <name evidence="3" type="primary">tenA</name>
    <name evidence="3" type="ORF">CPY51_19595</name>
</gene>
<keyword evidence="4" id="KW-1185">Reference proteome</keyword>